<dbReference type="RefSeq" id="WP_170168003.1">
    <property type="nucleotide sequence ID" value="NZ_JAGYGP010000001.1"/>
</dbReference>
<reference evidence="2 3" key="1">
    <citation type="journal article" date="2019" name="Appl. Microbiol. Biotechnol.">
        <title>Uncovering carbohydrate metabolism through a genotype-phenotype association study of 56 lactic acid bacteria genomes.</title>
        <authorList>
            <person name="Buron-Moles G."/>
            <person name="Chailyan A."/>
            <person name="Dolejs I."/>
            <person name="Forster J."/>
            <person name="Miks M.H."/>
        </authorList>
    </citation>
    <scope>NUCLEOTIDE SEQUENCE [LARGE SCALE GENOMIC DNA]</scope>
    <source>
        <strain evidence="2 3">ATCC 700006</strain>
    </source>
</reference>
<gene>
    <name evidence="2" type="ORF">C5L23_001064</name>
</gene>
<protein>
    <recommendedName>
        <fullName evidence="4">DUF2897 domain-containing protein</fullName>
    </recommendedName>
</protein>
<evidence type="ECO:0000313" key="3">
    <source>
        <dbReference type="Proteomes" id="UP000295681"/>
    </source>
</evidence>
<keyword evidence="3" id="KW-1185">Reference proteome</keyword>
<proteinExistence type="predicted"/>
<dbReference type="STRING" id="907931.GCA_000165675_00308"/>
<dbReference type="AlphaFoldDB" id="A0A4R5NAW0"/>
<keyword evidence="1" id="KW-1133">Transmembrane helix</keyword>
<organism evidence="2 3">
    <name type="scientific">Leuconostoc fallax</name>
    <dbReference type="NCBI Taxonomy" id="1251"/>
    <lineage>
        <taxon>Bacteria</taxon>
        <taxon>Bacillati</taxon>
        <taxon>Bacillota</taxon>
        <taxon>Bacilli</taxon>
        <taxon>Lactobacillales</taxon>
        <taxon>Lactobacillaceae</taxon>
        <taxon>Leuconostoc</taxon>
    </lineage>
</organism>
<evidence type="ECO:0000256" key="1">
    <source>
        <dbReference type="SAM" id="Phobius"/>
    </source>
</evidence>
<keyword evidence="1" id="KW-0812">Transmembrane</keyword>
<name>A0A4R5NAW0_9LACO</name>
<dbReference type="EMBL" id="PUFI01000005">
    <property type="protein sequence ID" value="TDG69602.1"/>
    <property type="molecule type" value="Genomic_DNA"/>
</dbReference>
<dbReference type="Proteomes" id="UP000295681">
    <property type="component" value="Unassembled WGS sequence"/>
</dbReference>
<evidence type="ECO:0000313" key="2">
    <source>
        <dbReference type="EMBL" id="TDG69602.1"/>
    </source>
</evidence>
<keyword evidence="1" id="KW-0472">Membrane</keyword>
<sequence>MDKWTLFFLWIVIAMIISNVGMWFLMRWYRQHIAKLSQQDQQKVTHKDEDTLE</sequence>
<comment type="caution">
    <text evidence="2">The sequence shown here is derived from an EMBL/GenBank/DDBJ whole genome shotgun (WGS) entry which is preliminary data.</text>
</comment>
<accession>A0A4R5NAW0</accession>
<feature type="transmembrane region" description="Helical" evidence="1">
    <location>
        <begin position="6"/>
        <end position="26"/>
    </location>
</feature>
<evidence type="ECO:0008006" key="4">
    <source>
        <dbReference type="Google" id="ProtNLM"/>
    </source>
</evidence>